<evidence type="ECO:0000313" key="5">
    <source>
        <dbReference type="Proteomes" id="UP000515680"/>
    </source>
</evidence>
<gene>
    <name evidence="4" type="ORF">WP8W18C01_31660</name>
</gene>
<dbReference type="InterPro" id="IPR032623">
    <property type="entry name" value="FecR_N"/>
</dbReference>
<feature type="domain" description="FecR N-terminal" evidence="3">
    <location>
        <begin position="83"/>
        <end position="121"/>
    </location>
</feature>
<dbReference type="InterPro" id="IPR036388">
    <property type="entry name" value="WH-like_DNA-bd_sf"/>
</dbReference>
<dbReference type="RefSeq" id="WP_182815573.1">
    <property type="nucleotide sequence ID" value="NZ_AP022227.1"/>
</dbReference>
<evidence type="ECO:0000256" key="1">
    <source>
        <dbReference type="SAM" id="Phobius"/>
    </source>
</evidence>
<keyword evidence="1" id="KW-0812">Transmembrane</keyword>
<keyword evidence="1" id="KW-1133">Transmembrane helix</keyword>
<evidence type="ECO:0000313" key="4">
    <source>
        <dbReference type="EMBL" id="BBT40825.1"/>
    </source>
</evidence>
<dbReference type="GO" id="GO:0016987">
    <property type="term" value="F:sigma factor activity"/>
    <property type="evidence" value="ECO:0007669"/>
    <property type="project" value="InterPro"/>
</dbReference>
<dbReference type="Gene3D" id="1.10.10.10">
    <property type="entry name" value="Winged helix-like DNA-binding domain superfamily/Winged helix DNA-binding domain"/>
    <property type="match status" value="1"/>
</dbReference>
<accession>A0A6S5TZH4</accession>
<protein>
    <recommendedName>
        <fullName evidence="6">RNA polymerase subunit sigma-70</fullName>
    </recommendedName>
</protein>
<dbReference type="Pfam" id="PF16220">
    <property type="entry name" value="DUF4880"/>
    <property type="match status" value="1"/>
</dbReference>
<organism evidence="4 5">
    <name type="scientific">Pseudomonas putida</name>
    <name type="common">Arthrobacter siderocapsulatus</name>
    <dbReference type="NCBI Taxonomy" id="303"/>
    <lineage>
        <taxon>Bacteria</taxon>
        <taxon>Pseudomonadati</taxon>
        <taxon>Pseudomonadota</taxon>
        <taxon>Gammaproteobacteria</taxon>
        <taxon>Pseudomonadales</taxon>
        <taxon>Pseudomonadaceae</taxon>
        <taxon>Pseudomonas</taxon>
    </lineage>
</organism>
<dbReference type="EMBL" id="AP022227">
    <property type="protein sequence ID" value="BBT40825.1"/>
    <property type="molecule type" value="Genomic_DNA"/>
</dbReference>
<feature type="domain" description="RNA polymerase sigma factor 70 region 4 type 2" evidence="2">
    <location>
        <begin position="21"/>
        <end position="70"/>
    </location>
</feature>
<evidence type="ECO:0008006" key="6">
    <source>
        <dbReference type="Google" id="ProtNLM"/>
    </source>
</evidence>
<evidence type="ECO:0000259" key="2">
    <source>
        <dbReference type="Pfam" id="PF08281"/>
    </source>
</evidence>
<dbReference type="AlphaFoldDB" id="A0A6S5TZH4"/>
<feature type="transmembrane region" description="Helical" evidence="1">
    <location>
        <begin position="146"/>
        <end position="169"/>
    </location>
</feature>
<reference evidence="4 5" key="1">
    <citation type="submission" date="2019-12" db="EMBL/GenBank/DDBJ databases">
        <title>complete genome sequences of Pseudomonas putida str. WP8-W18-CRE-01 isolated from wastewater treatment plant effluent.</title>
        <authorList>
            <person name="Sekizuka T."/>
            <person name="Itokawa K."/>
            <person name="Yatsu K."/>
            <person name="Inamine Y."/>
            <person name="Kuroda M."/>
        </authorList>
    </citation>
    <scope>NUCLEOTIDE SEQUENCE [LARGE SCALE GENOMIC DNA]</scope>
    <source>
        <strain evidence="4 5">WP8-W18-CRE-01</strain>
    </source>
</reference>
<dbReference type="GO" id="GO:0006352">
    <property type="term" value="P:DNA-templated transcription initiation"/>
    <property type="evidence" value="ECO:0007669"/>
    <property type="project" value="InterPro"/>
</dbReference>
<dbReference type="InterPro" id="IPR013324">
    <property type="entry name" value="RNA_pol_sigma_r3/r4-like"/>
</dbReference>
<keyword evidence="1" id="KW-0472">Membrane</keyword>
<evidence type="ECO:0000259" key="3">
    <source>
        <dbReference type="Pfam" id="PF16220"/>
    </source>
</evidence>
<dbReference type="GO" id="GO:0003677">
    <property type="term" value="F:DNA binding"/>
    <property type="evidence" value="ECO:0007669"/>
    <property type="project" value="InterPro"/>
</dbReference>
<name>A0A6S5TZH4_PSEPU</name>
<dbReference type="Proteomes" id="UP000515680">
    <property type="component" value="Chromosome"/>
</dbReference>
<sequence length="170" mass="19064">MNRLLLPLEHDTALQTPTGDALLHGLQRLPRRVQQVFLLNRLDQLDLANIAQRLDLPLLAIERHLNQALQTTCTPGDTLARTAGQWYIHLQNPEATACERIDFRRWLDAAPEHLHAFHETELRWRSLLAPARQLGHDGWYRHGRAALSLGGCTIVVGLGVAALALLGFLT</sequence>
<dbReference type="InterPro" id="IPR013249">
    <property type="entry name" value="RNA_pol_sigma70_r4_t2"/>
</dbReference>
<dbReference type="SUPFAM" id="SSF88659">
    <property type="entry name" value="Sigma3 and sigma4 domains of RNA polymerase sigma factors"/>
    <property type="match status" value="1"/>
</dbReference>
<dbReference type="Pfam" id="PF08281">
    <property type="entry name" value="Sigma70_r4_2"/>
    <property type="match status" value="1"/>
</dbReference>
<proteinExistence type="predicted"/>